<name>A0A8S5T7R5_9CAUD</name>
<dbReference type="CDD" id="cd04496">
    <property type="entry name" value="SSB_OBF"/>
    <property type="match status" value="1"/>
</dbReference>
<evidence type="ECO:0000256" key="3">
    <source>
        <dbReference type="SAM" id="MobiDB-lite"/>
    </source>
</evidence>
<keyword evidence="1 2" id="KW-0238">DNA-binding</keyword>
<dbReference type="InterPro" id="IPR012340">
    <property type="entry name" value="NA-bd_OB-fold"/>
</dbReference>
<dbReference type="Pfam" id="PF00436">
    <property type="entry name" value="SSB"/>
    <property type="match status" value="1"/>
</dbReference>
<dbReference type="PROSITE" id="PS50935">
    <property type="entry name" value="SSB"/>
    <property type="match status" value="1"/>
</dbReference>
<evidence type="ECO:0000256" key="2">
    <source>
        <dbReference type="PROSITE-ProRule" id="PRU00252"/>
    </source>
</evidence>
<feature type="compositionally biased region" description="Low complexity" evidence="3">
    <location>
        <begin position="112"/>
        <end position="142"/>
    </location>
</feature>
<dbReference type="GO" id="GO:0009295">
    <property type="term" value="C:nucleoid"/>
    <property type="evidence" value="ECO:0007669"/>
    <property type="project" value="TreeGrafter"/>
</dbReference>
<dbReference type="InterPro" id="IPR011344">
    <property type="entry name" value="ssDNA-bd"/>
</dbReference>
<dbReference type="PANTHER" id="PTHR10302">
    <property type="entry name" value="SINGLE-STRANDED DNA-BINDING PROTEIN"/>
    <property type="match status" value="1"/>
</dbReference>
<feature type="region of interest" description="Disordered" evidence="3">
    <location>
        <begin position="110"/>
        <end position="151"/>
    </location>
</feature>
<dbReference type="HAMAP" id="MF_00984">
    <property type="entry name" value="SSB"/>
    <property type="match status" value="1"/>
</dbReference>
<dbReference type="GO" id="GO:0003697">
    <property type="term" value="F:single-stranded DNA binding"/>
    <property type="evidence" value="ECO:0007669"/>
    <property type="project" value="InterPro"/>
</dbReference>
<dbReference type="NCBIfam" id="TIGR00621">
    <property type="entry name" value="ssb"/>
    <property type="match status" value="1"/>
</dbReference>
<evidence type="ECO:0000313" key="4">
    <source>
        <dbReference type="EMBL" id="DAF59067.1"/>
    </source>
</evidence>
<dbReference type="SUPFAM" id="SSF50249">
    <property type="entry name" value="Nucleic acid-binding proteins"/>
    <property type="match status" value="1"/>
</dbReference>
<protein>
    <submittedName>
        <fullName evidence="4">Single strand binding protein</fullName>
    </submittedName>
</protein>
<dbReference type="PANTHER" id="PTHR10302:SF0">
    <property type="entry name" value="SINGLE-STRANDED DNA-BINDING PROTEIN, MITOCHONDRIAL"/>
    <property type="match status" value="1"/>
</dbReference>
<dbReference type="EMBL" id="BK032762">
    <property type="protein sequence ID" value="DAF59067.1"/>
    <property type="molecule type" value="Genomic_DNA"/>
</dbReference>
<reference evidence="4" key="1">
    <citation type="journal article" date="2021" name="Proc. Natl. Acad. Sci. U.S.A.">
        <title>A Catalog of Tens of Thousands of Viruses from Human Metagenomes Reveals Hidden Associations with Chronic Diseases.</title>
        <authorList>
            <person name="Tisza M.J."/>
            <person name="Buck C.B."/>
        </authorList>
    </citation>
    <scope>NUCLEOTIDE SEQUENCE</scope>
    <source>
        <strain evidence="4">CtjH82</strain>
    </source>
</reference>
<organism evidence="4">
    <name type="scientific">Myoviridae sp. ctjH82</name>
    <dbReference type="NCBI Taxonomy" id="2827704"/>
    <lineage>
        <taxon>Viruses</taxon>
        <taxon>Duplodnaviria</taxon>
        <taxon>Heunggongvirae</taxon>
        <taxon>Uroviricota</taxon>
        <taxon>Caudoviricetes</taxon>
    </lineage>
</organism>
<dbReference type="Gene3D" id="2.40.50.140">
    <property type="entry name" value="Nucleic acid-binding proteins"/>
    <property type="match status" value="1"/>
</dbReference>
<dbReference type="InterPro" id="IPR000424">
    <property type="entry name" value="Primosome_PriB/ssb"/>
</dbReference>
<evidence type="ECO:0000256" key="1">
    <source>
        <dbReference type="ARBA" id="ARBA00023125"/>
    </source>
</evidence>
<dbReference type="GO" id="GO:0006260">
    <property type="term" value="P:DNA replication"/>
    <property type="evidence" value="ECO:0007669"/>
    <property type="project" value="InterPro"/>
</dbReference>
<accession>A0A8S5T7R5</accession>
<proteinExistence type="inferred from homology"/>
<sequence length="151" mass="16449">MSLNKITLSGNLGADAELRYTKSGNPVVSFSLAVNERTPNGDGTWGEYTNWPDCVMFGKRAEELAPWLRKGTKISLLGRINTRSYQKDGQSIKRWEVRVDDVELMQYKRDAQSTASANAAAPGLAMATGDPSPVAPAQPAAPDLYDDDVPF</sequence>